<comment type="caution">
    <text evidence="1">The sequence shown here is derived from an EMBL/GenBank/DDBJ whole genome shotgun (WGS) entry which is preliminary data.</text>
</comment>
<sequence>MAKTKISDLGSKIAVDDRDEKYIPALGDGTAVPGDLCYIDPSDGKAKGSDVGVVEFFSGIMAESKITGTETAIVAGVPCELLQPKSGHNYRIRIDDLGGTVVHGNAVKFGANAGKAIKTTNLLDPGIIGRLALEGLNGDTVCEITWV</sequence>
<evidence type="ECO:0000313" key="1">
    <source>
        <dbReference type="EMBL" id="KKL51750.1"/>
    </source>
</evidence>
<protein>
    <submittedName>
        <fullName evidence="1">Uncharacterized protein</fullName>
    </submittedName>
</protein>
<dbReference type="EMBL" id="LAZR01032140">
    <property type="protein sequence ID" value="KKL51750.1"/>
    <property type="molecule type" value="Genomic_DNA"/>
</dbReference>
<dbReference type="AlphaFoldDB" id="A0A0F9F3F7"/>
<proteinExistence type="predicted"/>
<organism evidence="1">
    <name type="scientific">marine sediment metagenome</name>
    <dbReference type="NCBI Taxonomy" id="412755"/>
    <lineage>
        <taxon>unclassified sequences</taxon>
        <taxon>metagenomes</taxon>
        <taxon>ecological metagenomes</taxon>
    </lineage>
</organism>
<gene>
    <name evidence="1" type="ORF">LCGC14_2292370</name>
</gene>
<accession>A0A0F9F3F7</accession>
<name>A0A0F9F3F7_9ZZZZ</name>
<reference evidence="1" key="1">
    <citation type="journal article" date="2015" name="Nature">
        <title>Complex archaea that bridge the gap between prokaryotes and eukaryotes.</title>
        <authorList>
            <person name="Spang A."/>
            <person name="Saw J.H."/>
            <person name="Jorgensen S.L."/>
            <person name="Zaremba-Niedzwiedzka K."/>
            <person name="Martijn J."/>
            <person name="Lind A.E."/>
            <person name="van Eijk R."/>
            <person name="Schleper C."/>
            <person name="Guy L."/>
            <person name="Ettema T.J."/>
        </authorList>
    </citation>
    <scope>NUCLEOTIDE SEQUENCE</scope>
</reference>